<comment type="catalytic activity">
    <reaction evidence="9">
        <text>L-methionyl-[protein] + S-adenosyl-L-methionine = S-methyl-L-methionyl-[protein] + S-adenosyl-L-homocysteine</text>
        <dbReference type="Rhea" id="RHEA:60560"/>
        <dbReference type="Rhea" id="RHEA-COMP:12313"/>
        <dbReference type="Rhea" id="RHEA-COMP:15592"/>
        <dbReference type="ChEBI" id="CHEBI:16044"/>
        <dbReference type="ChEBI" id="CHEBI:57856"/>
        <dbReference type="ChEBI" id="CHEBI:59789"/>
        <dbReference type="ChEBI" id="CHEBI:142742"/>
    </reaction>
    <physiologicalReaction direction="left-to-right" evidence="9">
        <dbReference type="Rhea" id="RHEA:60561"/>
    </physiologicalReaction>
</comment>
<evidence type="ECO:0000313" key="10">
    <source>
        <dbReference type="EMBL" id="KAK7962263.1"/>
    </source>
</evidence>
<comment type="similarity">
    <text evidence="8">Belongs to the methyltransferase superfamily. LaeA methyltransferase family.</text>
</comment>
<comment type="caution">
    <text evidence="10">The sequence shown here is derived from an EMBL/GenBank/DDBJ whole genome shotgun (WGS) entry which is preliminary data.</text>
</comment>
<evidence type="ECO:0000256" key="5">
    <source>
        <dbReference type="ARBA" id="ARBA00023015"/>
    </source>
</evidence>
<protein>
    <submittedName>
        <fullName evidence="10">Methyltransferase protein</fullName>
    </submittedName>
</protein>
<evidence type="ECO:0000256" key="2">
    <source>
        <dbReference type="ARBA" id="ARBA00022603"/>
    </source>
</evidence>
<comment type="subcellular location">
    <subcellularLocation>
        <location evidence="1">Nucleus</location>
    </subcellularLocation>
</comment>
<name>A0ABR1QR51_9PEZI</name>
<evidence type="ECO:0000313" key="11">
    <source>
        <dbReference type="Proteomes" id="UP001391051"/>
    </source>
</evidence>
<evidence type="ECO:0000256" key="3">
    <source>
        <dbReference type="ARBA" id="ARBA00022679"/>
    </source>
</evidence>
<dbReference type="Gene3D" id="3.40.50.150">
    <property type="entry name" value="Vaccinia Virus protein VP39"/>
    <property type="match status" value="1"/>
</dbReference>
<evidence type="ECO:0000256" key="4">
    <source>
        <dbReference type="ARBA" id="ARBA00022691"/>
    </source>
</evidence>
<evidence type="ECO:0000256" key="1">
    <source>
        <dbReference type="ARBA" id="ARBA00004123"/>
    </source>
</evidence>
<evidence type="ECO:0000256" key="7">
    <source>
        <dbReference type="ARBA" id="ARBA00023242"/>
    </source>
</evidence>
<accession>A0ABR1QR51</accession>
<keyword evidence="3" id="KW-0808">Transferase</keyword>
<dbReference type="PANTHER" id="PTHR43591">
    <property type="entry name" value="METHYLTRANSFERASE"/>
    <property type="match status" value="1"/>
</dbReference>
<dbReference type="Proteomes" id="UP001391051">
    <property type="component" value="Unassembled WGS sequence"/>
</dbReference>
<keyword evidence="4" id="KW-0949">S-adenosyl-L-methionine</keyword>
<reference evidence="10 11" key="1">
    <citation type="submission" date="2023-01" db="EMBL/GenBank/DDBJ databases">
        <title>Analysis of 21 Apiospora genomes using comparative genomics revels a genus with tremendous synthesis potential of carbohydrate active enzymes and secondary metabolites.</title>
        <authorList>
            <person name="Sorensen T."/>
        </authorList>
    </citation>
    <scope>NUCLEOTIDE SEQUENCE [LARGE SCALE GENOMIC DNA]</scope>
    <source>
        <strain evidence="10 11">CBS 24483</strain>
    </source>
</reference>
<keyword evidence="6" id="KW-0804">Transcription</keyword>
<evidence type="ECO:0000256" key="6">
    <source>
        <dbReference type="ARBA" id="ARBA00023163"/>
    </source>
</evidence>
<organism evidence="10 11">
    <name type="scientific">Apiospora aurea</name>
    <dbReference type="NCBI Taxonomy" id="335848"/>
    <lineage>
        <taxon>Eukaryota</taxon>
        <taxon>Fungi</taxon>
        <taxon>Dikarya</taxon>
        <taxon>Ascomycota</taxon>
        <taxon>Pezizomycotina</taxon>
        <taxon>Sordariomycetes</taxon>
        <taxon>Xylariomycetidae</taxon>
        <taxon>Amphisphaeriales</taxon>
        <taxon>Apiosporaceae</taxon>
        <taxon>Apiospora</taxon>
    </lineage>
</organism>
<dbReference type="EMBL" id="JAQQWE010000002">
    <property type="protein sequence ID" value="KAK7962263.1"/>
    <property type="molecule type" value="Genomic_DNA"/>
</dbReference>
<evidence type="ECO:0000256" key="9">
    <source>
        <dbReference type="ARBA" id="ARBA00047870"/>
    </source>
</evidence>
<keyword evidence="11" id="KW-1185">Reference proteome</keyword>
<keyword evidence="7" id="KW-0539">Nucleus</keyword>
<dbReference type="GO" id="GO:0032259">
    <property type="term" value="P:methylation"/>
    <property type="evidence" value="ECO:0007669"/>
    <property type="project" value="UniProtKB-KW"/>
</dbReference>
<dbReference type="GeneID" id="92072372"/>
<proteinExistence type="inferred from homology"/>
<sequence>MATSGHTPPDILALSRNYYEENKRAYGSYGDCPPTMRRYRQDIQHKFFTVTREDEDQKPGREPRSVKGLHARRLLCNGPPKILDLGCGTGIWCIDMADLYPGASILGWDLSMRMQPASMALGMQFQPRDITDPTWDLEPNSIDLIHMRLLGGCVADWRTVYQNVFKHLKSGTGLFEHIEIDYRPFSPDNSLPENSSIEYWMREVYGAYEQYGKPLFPKDDLPALLQQLGFVEITHQVQEIPYHPWPQDERLKNIARWFNLGMQSAIPAMSLAPLTRYAGMTLDQVEKLNAEVKREICMRPKRISCRIFDKDSIGLAIAGAITRSQKTSVVVSAMSSVSTHQDPTAQSCRILGCPIDPIEPGFTC</sequence>
<dbReference type="CDD" id="cd02440">
    <property type="entry name" value="AdoMet_MTases"/>
    <property type="match status" value="1"/>
</dbReference>
<dbReference type="GO" id="GO:0008168">
    <property type="term" value="F:methyltransferase activity"/>
    <property type="evidence" value="ECO:0007669"/>
    <property type="project" value="UniProtKB-KW"/>
</dbReference>
<evidence type="ECO:0000256" key="8">
    <source>
        <dbReference type="ARBA" id="ARBA00038158"/>
    </source>
</evidence>
<dbReference type="InterPro" id="IPR029063">
    <property type="entry name" value="SAM-dependent_MTases_sf"/>
</dbReference>
<dbReference type="SUPFAM" id="SSF53335">
    <property type="entry name" value="S-adenosyl-L-methionine-dependent methyltransferases"/>
    <property type="match status" value="1"/>
</dbReference>
<gene>
    <name evidence="10" type="ORF">PG986_003088</name>
</gene>
<dbReference type="RefSeq" id="XP_066704374.1">
    <property type="nucleotide sequence ID" value="XM_066839310.1"/>
</dbReference>
<dbReference type="PANTHER" id="PTHR43591:SF30">
    <property type="entry name" value="PROTEIN-METHIONINE METHYLTRANSFERASE LAEA"/>
    <property type="match status" value="1"/>
</dbReference>
<keyword evidence="2 10" id="KW-0489">Methyltransferase</keyword>
<dbReference type="Pfam" id="PF13489">
    <property type="entry name" value="Methyltransf_23"/>
    <property type="match status" value="1"/>
</dbReference>
<keyword evidence="5" id="KW-0805">Transcription regulation</keyword>